<evidence type="ECO:0000256" key="1">
    <source>
        <dbReference type="SAM" id="MobiDB-lite"/>
    </source>
</evidence>
<accession>A0AAN9E012</accession>
<comment type="caution">
    <text evidence="2">The sequence shown here is derived from an EMBL/GenBank/DDBJ whole genome shotgun (WGS) entry which is preliminary data.</text>
</comment>
<reference evidence="2 3" key="1">
    <citation type="submission" date="2024-01" db="EMBL/GenBank/DDBJ databases">
        <title>The genomes of 5 underutilized Papilionoideae crops provide insights into root nodulation and disease resistanc.</title>
        <authorList>
            <person name="Yuan L."/>
        </authorList>
    </citation>
    <scope>NUCLEOTIDE SEQUENCE [LARGE SCALE GENOMIC DNA]</scope>
    <source>
        <strain evidence="2">ZHUSHIDOU_FW_LH</strain>
        <tissue evidence="2">Leaf</tissue>
    </source>
</reference>
<gene>
    <name evidence="2" type="ORF">RIF29_38363</name>
</gene>
<dbReference type="Proteomes" id="UP001372338">
    <property type="component" value="Unassembled WGS sequence"/>
</dbReference>
<name>A0AAN9E012_CROPI</name>
<evidence type="ECO:0000313" key="2">
    <source>
        <dbReference type="EMBL" id="KAK7243561.1"/>
    </source>
</evidence>
<evidence type="ECO:0000313" key="3">
    <source>
        <dbReference type="Proteomes" id="UP001372338"/>
    </source>
</evidence>
<sequence length="99" mass="11572">MSSSQNCSKNDRKRSSNWETSSTFDSATSYSGDFGVRVVLRTAPTQEHYGLRFWGCRFYKVNNVLLPFTGDDVVREKEMMIMKRKMEMESIRRDLDSIK</sequence>
<dbReference type="AlphaFoldDB" id="A0AAN9E012"/>
<keyword evidence="3" id="KW-1185">Reference proteome</keyword>
<organism evidence="2 3">
    <name type="scientific">Crotalaria pallida</name>
    <name type="common">Smooth rattlebox</name>
    <name type="synonym">Crotalaria striata</name>
    <dbReference type="NCBI Taxonomy" id="3830"/>
    <lineage>
        <taxon>Eukaryota</taxon>
        <taxon>Viridiplantae</taxon>
        <taxon>Streptophyta</taxon>
        <taxon>Embryophyta</taxon>
        <taxon>Tracheophyta</taxon>
        <taxon>Spermatophyta</taxon>
        <taxon>Magnoliopsida</taxon>
        <taxon>eudicotyledons</taxon>
        <taxon>Gunneridae</taxon>
        <taxon>Pentapetalae</taxon>
        <taxon>rosids</taxon>
        <taxon>fabids</taxon>
        <taxon>Fabales</taxon>
        <taxon>Fabaceae</taxon>
        <taxon>Papilionoideae</taxon>
        <taxon>50 kb inversion clade</taxon>
        <taxon>genistoids sensu lato</taxon>
        <taxon>core genistoids</taxon>
        <taxon>Crotalarieae</taxon>
        <taxon>Crotalaria</taxon>
    </lineage>
</organism>
<feature type="compositionally biased region" description="Polar residues" evidence="1">
    <location>
        <begin position="17"/>
        <end position="30"/>
    </location>
</feature>
<feature type="region of interest" description="Disordered" evidence="1">
    <location>
        <begin position="1"/>
        <end position="30"/>
    </location>
</feature>
<proteinExistence type="predicted"/>
<protein>
    <submittedName>
        <fullName evidence="2">Uncharacterized protein</fullName>
    </submittedName>
</protein>
<dbReference type="EMBL" id="JAYWIO010000008">
    <property type="protein sequence ID" value="KAK7243561.1"/>
    <property type="molecule type" value="Genomic_DNA"/>
</dbReference>